<evidence type="ECO:0000256" key="8">
    <source>
        <dbReference type="PIRSR" id="PIRSR038928-1"/>
    </source>
</evidence>
<evidence type="ECO:0000256" key="5">
    <source>
        <dbReference type="ARBA" id="ARBA00023002"/>
    </source>
</evidence>
<dbReference type="InterPro" id="IPR002226">
    <property type="entry name" value="Catalase_haem_BS"/>
</dbReference>
<keyword evidence="5" id="KW-0560">Oxidoreductase</keyword>
<dbReference type="SUPFAM" id="SSF56634">
    <property type="entry name" value="Heme-dependent catalase-like"/>
    <property type="match status" value="1"/>
</dbReference>
<dbReference type="InterPro" id="IPR018028">
    <property type="entry name" value="Catalase"/>
</dbReference>
<dbReference type="PROSITE" id="PS00437">
    <property type="entry name" value="CATALASE_1"/>
    <property type="match status" value="1"/>
</dbReference>
<keyword evidence="7" id="KW-0376">Hydrogen peroxide</keyword>
<protein>
    <recommendedName>
        <fullName evidence="11">Catalase core domain-containing protein</fullName>
    </recommendedName>
</protein>
<name>A0AAD5VFF3_9APHY</name>
<evidence type="ECO:0000256" key="7">
    <source>
        <dbReference type="ARBA" id="ARBA00023324"/>
    </source>
</evidence>
<feature type="chain" id="PRO_5042087051" description="Catalase core domain-containing protein" evidence="10">
    <location>
        <begin position="24"/>
        <end position="589"/>
    </location>
</feature>
<keyword evidence="6 9" id="KW-0408">Iron</keyword>
<evidence type="ECO:0000256" key="2">
    <source>
        <dbReference type="ARBA" id="ARBA00022559"/>
    </source>
</evidence>
<comment type="cofactor">
    <cofactor evidence="9">
        <name>heme</name>
        <dbReference type="ChEBI" id="CHEBI:30413"/>
    </cofactor>
</comment>
<dbReference type="SMART" id="SM01060">
    <property type="entry name" value="Catalase"/>
    <property type="match status" value="1"/>
</dbReference>
<dbReference type="GO" id="GO:0046872">
    <property type="term" value="F:metal ion binding"/>
    <property type="evidence" value="ECO:0007669"/>
    <property type="project" value="UniProtKB-KW"/>
</dbReference>
<comment type="similarity">
    <text evidence="1">Belongs to the catalase family.</text>
</comment>
<evidence type="ECO:0000256" key="10">
    <source>
        <dbReference type="SAM" id="SignalP"/>
    </source>
</evidence>
<proteinExistence type="inferred from homology"/>
<keyword evidence="3 9" id="KW-0349">Heme</keyword>
<evidence type="ECO:0000256" key="1">
    <source>
        <dbReference type="ARBA" id="ARBA00005329"/>
    </source>
</evidence>
<dbReference type="GO" id="GO:0020037">
    <property type="term" value="F:heme binding"/>
    <property type="evidence" value="ECO:0007669"/>
    <property type="project" value="InterPro"/>
</dbReference>
<evidence type="ECO:0000256" key="6">
    <source>
        <dbReference type="ARBA" id="ARBA00023004"/>
    </source>
</evidence>
<evidence type="ECO:0000313" key="12">
    <source>
        <dbReference type="EMBL" id="KAJ3490045.1"/>
    </source>
</evidence>
<dbReference type="GO" id="GO:0042542">
    <property type="term" value="P:response to hydrogen peroxide"/>
    <property type="evidence" value="ECO:0007669"/>
    <property type="project" value="TreeGrafter"/>
</dbReference>
<feature type="signal peptide" evidence="10">
    <location>
        <begin position="1"/>
        <end position="23"/>
    </location>
</feature>
<dbReference type="PIRSF" id="PIRSF038928">
    <property type="entry name" value="Catalase_clade1-3"/>
    <property type="match status" value="1"/>
</dbReference>
<dbReference type="InterPro" id="IPR024711">
    <property type="entry name" value="Catalase_clade1/3"/>
</dbReference>
<evidence type="ECO:0000313" key="13">
    <source>
        <dbReference type="Proteomes" id="UP001212997"/>
    </source>
</evidence>
<dbReference type="GO" id="GO:0004096">
    <property type="term" value="F:catalase activity"/>
    <property type="evidence" value="ECO:0007669"/>
    <property type="project" value="UniProtKB-EC"/>
</dbReference>
<dbReference type="PANTHER" id="PTHR11465">
    <property type="entry name" value="CATALASE"/>
    <property type="match status" value="1"/>
</dbReference>
<feature type="active site" evidence="8">
    <location>
        <position position="173"/>
    </location>
</feature>
<dbReference type="InterPro" id="IPR011614">
    <property type="entry name" value="Catalase_core"/>
</dbReference>
<keyword evidence="13" id="KW-1185">Reference proteome</keyword>
<dbReference type="AlphaFoldDB" id="A0AAD5VFF3"/>
<accession>A0AAD5VFF3</accession>
<evidence type="ECO:0000256" key="4">
    <source>
        <dbReference type="ARBA" id="ARBA00022723"/>
    </source>
</evidence>
<organism evidence="12 13">
    <name type="scientific">Meripilus lineatus</name>
    <dbReference type="NCBI Taxonomy" id="2056292"/>
    <lineage>
        <taxon>Eukaryota</taxon>
        <taxon>Fungi</taxon>
        <taxon>Dikarya</taxon>
        <taxon>Basidiomycota</taxon>
        <taxon>Agaricomycotina</taxon>
        <taxon>Agaricomycetes</taxon>
        <taxon>Polyporales</taxon>
        <taxon>Meripilaceae</taxon>
        <taxon>Meripilus</taxon>
    </lineage>
</organism>
<keyword evidence="2" id="KW-0575">Peroxidase</keyword>
<dbReference type="PRINTS" id="PR00067">
    <property type="entry name" value="CATALASE"/>
</dbReference>
<dbReference type="EMBL" id="JANAWD010000034">
    <property type="protein sequence ID" value="KAJ3490045.1"/>
    <property type="molecule type" value="Genomic_DNA"/>
</dbReference>
<dbReference type="Gene3D" id="2.40.180.10">
    <property type="entry name" value="Catalase core domain"/>
    <property type="match status" value="1"/>
</dbReference>
<dbReference type="Proteomes" id="UP001212997">
    <property type="component" value="Unassembled WGS sequence"/>
</dbReference>
<feature type="domain" description="Catalase core" evidence="11">
    <location>
        <begin position="56"/>
        <end position="473"/>
    </location>
</feature>
<evidence type="ECO:0000256" key="3">
    <source>
        <dbReference type="ARBA" id="ARBA00022617"/>
    </source>
</evidence>
<dbReference type="Pfam" id="PF00199">
    <property type="entry name" value="Catalase"/>
    <property type="match status" value="2"/>
</dbReference>
<keyword evidence="4 9" id="KW-0479">Metal-binding</keyword>
<feature type="active site" evidence="8">
    <location>
        <position position="103"/>
    </location>
</feature>
<dbReference type="GO" id="GO:0005739">
    <property type="term" value="C:mitochondrion"/>
    <property type="evidence" value="ECO:0007669"/>
    <property type="project" value="TreeGrafter"/>
</dbReference>
<gene>
    <name evidence="12" type="ORF">NLI96_g1729</name>
</gene>
<dbReference type="PANTHER" id="PTHR11465:SF9">
    <property type="entry name" value="CATALASE"/>
    <property type="match status" value="1"/>
</dbReference>
<dbReference type="GO" id="GO:0042744">
    <property type="term" value="P:hydrogen peroxide catabolic process"/>
    <property type="evidence" value="ECO:0007669"/>
    <property type="project" value="UniProtKB-KW"/>
</dbReference>
<feature type="binding site" description="axial binding residue" evidence="9">
    <location>
        <position position="420"/>
    </location>
    <ligand>
        <name>heme</name>
        <dbReference type="ChEBI" id="CHEBI:30413"/>
    </ligand>
    <ligandPart>
        <name>Fe</name>
        <dbReference type="ChEBI" id="CHEBI:18248"/>
    </ligandPart>
</feature>
<sequence>MVPLWPKFRAIVPIICLISVIRASDNTKPGFSFDLNAGTELQQSVAEKAAPDVSFTDEAGGPYAMPYDAQRIGSDGPLLLQDVHLIESLAHFARERIPERVVHAKGGEFVIGYYIDNTLDESSWCPWDGLKTPITVRFSTVGGESGSADTARDPRGFAVKFRTRKGIWDLVMNNTPVFFIRDPGKFPHFIHTQKRNPQTHLKDKDMFWDYLGSNPESLYQVTAMHPDPSSLLTRHSGHASAIYISGRLASRSALTNETRLDRWVKADGSFVYVKLYAETMQGVRNFTNAEATTMQGAIYMSDSSMMTTRSQQSYPVGNNPDWLTQDLFDTIESGDFPSWALYAQVLTPKQAETFKYNVLDLTKDWGFDDVPRTEIGRFYLTQNPSNYFAEIEQGAFSPGRLVEGWALSADPVLQSRSFSYSDAQRYRLGANYMQIPVNTPTVPVANFERDGFMNVQGNQGSRPNYLSTLSPIQLPNLPYIEDTHQQWIGGAVHSLARVTEIDFDWPRRFWNGLSPQDQENLVSNIVGHLGAVQSKSVKERQVALFAHTNSSFGAAVAKGVGVQVIPLSFPTGPTWFNTTILSHNSTLEY</sequence>
<evidence type="ECO:0000259" key="11">
    <source>
        <dbReference type="SMART" id="SM01060"/>
    </source>
</evidence>
<keyword evidence="10" id="KW-0732">Signal</keyword>
<comment type="caution">
    <text evidence="12">The sequence shown here is derived from an EMBL/GenBank/DDBJ whole genome shotgun (WGS) entry which is preliminary data.</text>
</comment>
<dbReference type="InterPro" id="IPR010582">
    <property type="entry name" value="Catalase_immune_responsive"/>
</dbReference>
<reference evidence="12" key="1">
    <citation type="submission" date="2022-07" db="EMBL/GenBank/DDBJ databases">
        <title>Genome Sequence of Physisporinus lineatus.</title>
        <authorList>
            <person name="Buettner E."/>
        </authorList>
    </citation>
    <scope>NUCLEOTIDE SEQUENCE</scope>
    <source>
        <strain evidence="12">VT162</strain>
    </source>
</reference>
<dbReference type="GO" id="GO:0005777">
    <property type="term" value="C:peroxisome"/>
    <property type="evidence" value="ECO:0007669"/>
    <property type="project" value="TreeGrafter"/>
</dbReference>
<dbReference type="PROSITE" id="PS51402">
    <property type="entry name" value="CATALASE_3"/>
    <property type="match status" value="1"/>
</dbReference>
<evidence type="ECO:0000256" key="9">
    <source>
        <dbReference type="PIRSR" id="PIRSR038928-2"/>
    </source>
</evidence>
<dbReference type="InterPro" id="IPR020835">
    <property type="entry name" value="Catalase_sf"/>
</dbReference>
<dbReference type="Pfam" id="PF06628">
    <property type="entry name" value="Catalase-rel"/>
    <property type="match status" value="1"/>
</dbReference>